<organism evidence="9 10">
    <name type="scientific">Arachis hypogaea</name>
    <name type="common">Peanut</name>
    <dbReference type="NCBI Taxonomy" id="3818"/>
    <lineage>
        <taxon>Eukaryota</taxon>
        <taxon>Viridiplantae</taxon>
        <taxon>Streptophyta</taxon>
        <taxon>Embryophyta</taxon>
        <taxon>Tracheophyta</taxon>
        <taxon>Spermatophyta</taxon>
        <taxon>Magnoliopsida</taxon>
        <taxon>eudicotyledons</taxon>
        <taxon>Gunneridae</taxon>
        <taxon>Pentapetalae</taxon>
        <taxon>rosids</taxon>
        <taxon>fabids</taxon>
        <taxon>Fabales</taxon>
        <taxon>Fabaceae</taxon>
        <taxon>Papilionoideae</taxon>
        <taxon>50 kb inversion clade</taxon>
        <taxon>dalbergioids sensu lato</taxon>
        <taxon>Dalbergieae</taxon>
        <taxon>Pterocarpus clade</taxon>
        <taxon>Arachis</taxon>
    </lineage>
</organism>
<dbReference type="GO" id="GO:0005576">
    <property type="term" value="C:extracellular region"/>
    <property type="evidence" value="ECO:0007669"/>
    <property type="project" value="UniProtKB-SubCell"/>
</dbReference>
<evidence type="ECO:0000256" key="1">
    <source>
        <dbReference type="ARBA" id="ARBA00004613"/>
    </source>
</evidence>
<sequence>MANKNYSLHLIPIVICMVTMTATVVGMRKCMEAKKEFEMDSKSIMEIFESKNKVIGNGAIGNDGIPLSKNDNTTKNCSPSPPANRYNRGCSTFNRCRGDGSGSTHG</sequence>
<protein>
    <recommendedName>
        <fullName evidence="11">Protein RALF-like</fullName>
    </recommendedName>
</protein>
<keyword evidence="5" id="KW-0732">Signal</keyword>
<evidence type="ECO:0000256" key="7">
    <source>
        <dbReference type="ARBA" id="ARBA00037228"/>
    </source>
</evidence>
<comment type="function">
    <text evidence="7">Cell signaling peptide that may regulate plant stress, growth, and development. Mediates a rapid alkalinization of extracellular space by mediating a transient increase in the cytoplasmic Ca(2+) concentration leading to a calcium-dependent signaling events through a cell surface receptor and a concomitant activation of some intracellular mitogen-activated protein kinases.</text>
</comment>
<evidence type="ECO:0000313" key="10">
    <source>
        <dbReference type="Proteomes" id="UP000289738"/>
    </source>
</evidence>
<keyword evidence="8" id="KW-0812">Transmembrane</keyword>
<keyword evidence="8" id="KW-1133">Transmembrane helix</keyword>
<evidence type="ECO:0000256" key="2">
    <source>
        <dbReference type="ARBA" id="ARBA00009178"/>
    </source>
</evidence>
<evidence type="ECO:0000256" key="5">
    <source>
        <dbReference type="ARBA" id="ARBA00022729"/>
    </source>
</evidence>
<evidence type="ECO:0000256" key="8">
    <source>
        <dbReference type="SAM" id="Phobius"/>
    </source>
</evidence>
<dbReference type="AlphaFoldDB" id="A0A445CSI1"/>
<evidence type="ECO:0000256" key="4">
    <source>
        <dbReference type="ARBA" id="ARBA00022702"/>
    </source>
</evidence>
<dbReference type="InterPro" id="IPR008801">
    <property type="entry name" value="RALF"/>
</dbReference>
<evidence type="ECO:0000256" key="3">
    <source>
        <dbReference type="ARBA" id="ARBA00022525"/>
    </source>
</evidence>
<evidence type="ECO:0000256" key="6">
    <source>
        <dbReference type="ARBA" id="ARBA00023157"/>
    </source>
</evidence>
<gene>
    <name evidence="9" type="ORF">Ahy_A06g029167</name>
</gene>
<comment type="caution">
    <text evidence="9">The sequence shown here is derived from an EMBL/GenBank/DDBJ whole genome shotgun (WGS) entry which is preliminary data.</text>
</comment>
<keyword evidence="6" id="KW-1015">Disulfide bond</keyword>
<dbReference type="Proteomes" id="UP000289738">
    <property type="component" value="Chromosome A06"/>
</dbReference>
<feature type="transmembrane region" description="Helical" evidence="8">
    <location>
        <begin position="6"/>
        <end position="27"/>
    </location>
</feature>
<evidence type="ECO:0000313" key="9">
    <source>
        <dbReference type="EMBL" id="RYR53926.1"/>
    </source>
</evidence>
<comment type="similarity">
    <text evidence="2">Belongs to the plant rapid alkalinization factor (RALF) family.</text>
</comment>
<reference evidence="9 10" key="1">
    <citation type="submission" date="2019-01" db="EMBL/GenBank/DDBJ databases">
        <title>Sequencing of cultivated peanut Arachis hypogaea provides insights into genome evolution and oil improvement.</title>
        <authorList>
            <person name="Chen X."/>
        </authorList>
    </citation>
    <scope>NUCLEOTIDE SEQUENCE [LARGE SCALE GENOMIC DNA]</scope>
    <source>
        <strain evidence="10">cv. Fuhuasheng</strain>
        <tissue evidence="9">Leaves</tissue>
    </source>
</reference>
<dbReference type="PANTHER" id="PTHR34270">
    <property type="entry name" value="PROTEIN RALF-LIKE 15-RELATED"/>
    <property type="match status" value="1"/>
</dbReference>
<dbReference type="PANTHER" id="PTHR34270:SF3">
    <property type="entry name" value="PROTEIN RALF-LIKE 16-RELATED"/>
    <property type="match status" value="1"/>
</dbReference>
<dbReference type="EMBL" id="SDMP01000006">
    <property type="protein sequence ID" value="RYR53926.1"/>
    <property type="molecule type" value="Genomic_DNA"/>
</dbReference>
<name>A0A445CSI1_ARAHY</name>
<dbReference type="GO" id="GO:0005179">
    <property type="term" value="F:hormone activity"/>
    <property type="evidence" value="ECO:0007669"/>
    <property type="project" value="UniProtKB-KW"/>
</dbReference>
<dbReference type="GO" id="GO:0040008">
    <property type="term" value="P:regulation of growth"/>
    <property type="evidence" value="ECO:0007669"/>
    <property type="project" value="UniProtKB-ARBA"/>
</dbReference>
<dbReference type="Pfam" id="PF05498">
    <property type="entry name" value="RALF"/>
    <property type="match status" value="1"/>
</dbReference>
<comment type="subcellular location">
    <subcellularLocation>
        <location evidence="1">Secreted</location>
    </subcellularLocation>
</comment>
<accession>A0A445CSI1</accession>
<keyword evidence="4" id="KW-0372">Hormone</keyword>
<evidence type="ECO:0008006" key="11">
    <source>
        <dbReference type="Google" id="ProtNLM"/>
    </source>
</evidence>
<proteinExistence type="inferred from homology"/>
<keyword evidence="8" id="KW-0472">Membrane</keyword>
<keyword evidence="3" id="KW-0964">Secreted</keyword>
<keyword evidence="10" id="KW-1185">Reference proteome</keyword>